<keyword evidence="2" id="KW-0732">Signal</keyword>
<dbReference type="SMART" id="SM00710">
    <property type="entry name" value="PbH1"/>
    <property type="match status" value="9"/>
</dbReference>
<dbReference type="InterPro" id="IPR012334">
    <property type="entry name" value="Pectin_lyas_fold"/>
</dbReference>
<reference evidence="3 4" key="2">
    <citation type="submission" date="2019-09" db="EMBL/GenBank/DDBJ databases">
        <authorList>
            <person name="Jin C."/>
        </authorList>
    </citation>
    <scope>NUCLEOTIDE SEQUENCE [LARGE SCALE GENOMIC DNA]</scope>
    <source>
        <strain evidence="3 4">BN130099</strain>
    </source>
</reference>
<proteinExistence type="predicted"/>
<dbReference type="RefSeq" id="WP_149727940.1">
    <property type="nucleotide sequence ID" value="NZ_VUJV01000003.1"/>
</dbReference>
<dbReference type="InterPro" id="IPR011050">
    <property type="entry name" value="Pectin_lyase_fold/virulence"/>
</dbReference>
<dbReference type="InterPro" id="IPR006626">
    <property type="entry name" value="PbH1"/>
</dbReference>
<feature type="region of interest" description="Disordered" evidence="1">
    <location>
        <begin position="484"/>
        <end position="533"/>
    </location>
</feature>
<dbReference type="Gene3D" id="2.160.20.10">
    <property type="entry name" value="Single-stranded right-handed beta-helix, Pectin lyase-like"/>
    <property type="match status" value="2"/>
</dbReference>
<evidence type="ECO:0000313" key="3">
    <source>
        <dbReference type="EMBL" id="KAA1418601.1"/>
    </source>
</evidence>
<feature type="signal peptide" evidence="2">
    <location>
        <begin position="1"/>
        <end position="31"/>
    </location>
</feature>
<dbReference type="Proteomes" id="UP000325003">
    <property type="component" value="Unassembled WGS sequence"/>
</dbReference>
<protein>
    <recommendedName>
        <fullName evidence="5">Right handed beta helix domain-containing protein</fullName>
    </recommendedName>
</protein>
<dbReference type="EMBL" id="VUJV01000003">
    <property type="protein sequence ID" value="KAA1418601.1"/>
    <property type="molecule type" value="Genomic_DNA"/>
</dbReference>
<keyword evidence="4" id="KW-1185">Reference proteome</keyword>
<reference evidence="3 4" key="1">
    <citation type="submission" date="2019-09" db="EMBL/GenBank/DDBJ databases">
        <title>Nocardioides panacisoli sp. nov., isolated from the soil of a ginseng field.</title>
        <authorList>
            <person name="Cho C."/>
        </authorList>
    </citation>
    <scope>NUCLEOTIDE SEQUENCE [LARGE SCALE GENOMIC DNA]</scope>
    <source>
        <strain evidence="3 4">BN130099</strain>
    </source>
</reference>
<evidence type="ECO:0008006" key="5">
    <source>
        <dbReference type="Google" id="ProtNLM"/>
    </source>
</evidence>
<organism evidence="3 4">
    <name type="scientific">Nocardioides humilatus</name>
    <dbReference type="NCBI Taxonomy" id="2607660"/>
    <lineage>
        <taxon>Bacteria</taxon>
        <taxon>Bacillati</taxon>
        <taxon>Actinomycetota</taxon>
        <taxon>Actinomycetes</taxon>
        <taxon>Propionibacteriales</taxon>
        <taxon>Nocardioidaceae</taxon>
        <taxon>Nocardioides</taxon>
    </lineage>
</organism>
<accession>A0A5B1LCX0</accession>
<evidence type="ECO:0000313" key="4">
    <source>
        <dbReference type="Proteomes" id="UP000325003"/>
    </source>
</evidence>
<name>A0A5B1LCX0_9ACTN</name>
<evidence type="ECO:0000256" key="1">
    <source>
        <dbReference type="SAM" id="MobiDB-lite"/>
    </source>
</evidence>
<feature type="chain" id="PRO_5039641682" description="Right handed beta helix domain-containing protein" evidence="2">
    <location>
        <begin position="32"/>
        <end position="1315"/>
    </location>
</feature>
<comment type="caution">
    <text evidence="3">The sequence shown here is derived from an EMBL/GenBank/DDBJ whole genome shotgun (WGS) entry which is preliminary data.</text>
</comment>
<evidence type="ECO:0000256" key="2">
    <source>
        <dbReference type="SAM" id="SignalP"/>
    </source>
</evidence>
<sequence>MPSTTVGRRPSRRMFALALLLLLPGSTVALATAFAPAAEAATTVLVPPDLDWRPTLTGGPARKACGATVRCVGPTGSFATIQAAVNVAVDGDTIQVQGGTYAERVVVDSKELVLLGGFAPGFGSRDPATRVTTINGGLAGTTLTWIRPGDSVIDGFRITGGEAPLDEFGRGYGSGLYVDHQDSTGDVTITHNLFEGNDDGQDFNDCDRCVFGGAIAVGSWGGDSSATIADNIIRDNRAVMAAALFASVPVLLEHNLIEDNAAGGDHGGALFLSGDDSVLRQNLVRGNTVGDQAGYGWGGGGIFTGNDTATKPTVLLEANRWVGNESPSHGSAFFVDEAAHAEIVGDLFHGNVCNNDGVLYLDGGSDFGSTALVENVTISANGCPDGANGAGILAEGGSRLDLRNSIVTGNGGATQVWQCNNCQTTPPASNTTITYSLVGPSTGAVTRGVGVITGAPGFVAPAGGDFHLMSSSPAIDAADPASTVAAEPVPNGGRRNAGAYGGTDEATTSDDEPPVPIAPESVTTSIGRVPKPSRTGRATVVVEVADGLPAATGDVRVRLIKRDGTRRQVVGTLDGGAVTVTLPRLSVGRWRAASRYLGDSAYLATSAPVVRFRVRASARMRVRADDPIPGLPPPAADVWDGSCDTPATGTTYDVGPGRAWTTIGAVPWLDLGPGDRVRIHARPAPYKEKILVVGQGTASEPITVCGVRDGEGNRPVIDGKSATTRPGMRSDFEGTQLRGVITLAAPDNTPWGTKPKYVVIDGLEVTGGYPGNTFTDWAGVTRTYPDNVAGIFVERGEWVTVRDTVIRGNANGLFVASGDEEASVSRHVLVDGNAFLGNSVVGRDREHHSYIEAEDVVYQFNHYGDTRAGALGGALKDRSTGTVVRFNTIEGGFRAMDLVEAQDSFPIFGDLPAYRETWVYGNVVDLTHGDAAYAIHYGGDSGLEDTYRKGTLYFFNNTVVYRFDQSEQYNASVFDITTPDETAEIWGNVFSAGPATPGATPLELSLERGSGVHHLGANVMGPAMVQWRSDTHTGSITGWSSRITASNLGFTDLAGSDFRPVDGSPLVDVGATAPRVVPSRHALAYQYVPHQLALGRPVNGTSVDAGAYENGPATPIDDLGPDLADPTFALTVPRLRYDRSASIEVVVTGDGAAASGQVSLHEGARTLDTATLDGDGSATFDVAPGELQPGAAALVVEYGGSPTVAAGQLDRVAIVGRGVVDRVSLTVLRPPLVDRRGRVSVTVDVAAGLATPEGAATVRLTRGDRVRTVEAALVDGTATMRLPRLSRGRWEVVVRFGGDDRYRASRVETFVRVRS</sequence>
<gene>
    <name evidence="3" type="ORF">F0U44_08865</name>
</gene>
<dbReference type="SUPFAM" id="SSF51126">
    <property type="entry name" value="Pectin lyase-like"/>
    <property type="match status" value="2"/>
</dbReference>